<proteinExistence type="predicted"/>
<dbReference type="RefSeq" id="WP_157820377.1">
    <property type="nucleotide sequence ID" value="NZ_LT934425.1"/>
</dbReference>
<dbReference type="EMBL" id="CP049055">
    <property type="protein sequence ID" value="QII11068.1"/>
    <property type="molecule type" value="Genomic_DNA"/>
</dbReference>
<gene>
    <name evidence="1" type="ORF">KsCSTR_16890</name>
</gene>
<dbReference type="Proteomes" id="UP000501926">
    <property type="component" value="Chromosome"/>
</dbReference>
<sequence>MLTLTGFQTLSGLFRPDPIINGYKKTGMLPISFRDRLHFEEGDNIVFEIKDDFCLNNSQFFDLLINFSLTSCIAPDFSFFVTL</sequence>
<protein>
    <submittedName>
        <fullName evidence="1">Uncharacterized protein</fullName>
    </submittedName>
</protein>
<reference evidence="1 2" key="1">
    <citation type="submission" date="2020-02" db="EMBL/GenBank/DDBJ databases">
        <title>Newly sequenced genome of strain CSTR1 showed variability in Candidatus Kuenenia stuttgartiensis genomes.</title>
        <authorList>
            <person name="Ding C."/>
            <person name="Adrian L."/>
        </authorList>
    </citation>
    <scope>NUCLEOTIDE SEQUENCE [LARGE SCALE GENOMIC DNA]</scope>
    <source>
        <strain evidence="1 2">CSTR1</strain>
    </source>
</reference>
<accession>A0A6G7GN99</accession>
<evidence type="ECO:0000313" key="2">
    <source>
        <dbReference type="Proteomes" id="UP000501926"/>
    </source>
</evidence>
<name>A0A6G7GN99_KUEST</name>
<dbReference type="AlphaFoldDB" id="A0A6G7GN99"/>
<organism evidence="1 2">
    <name type="scientific">Kuenenia stuttgartiensis</name>
    <dbReference type="NCBI Taxonomy" id="174633"/>
    <lineage>
        <taxon>Bacteria</taxon>
        <taxon>Pseudomonadati</taxon>
        <taxon>Planctomycetota</taxon>
        <taxon>Candidatus Brocadiia</taxon>
        <taxon>Candidatus Brocadiales</taxon>
        <taxon>Candidatus Brocadiaceae</taxon>
        <taxon>Candidatus Kuenenia</taxon>
    </lineage>
</organism>
<evidence type="ECO:0000313" key="1">
    <source>
        <dbReference type="EMBL" id="QII11068.1"/>
    </source>
</evidence>